<name>A0A939HCC9_9CLOT</name>
<evidence type="ECO:0000256" key="1">
    <source>
        <dbReference type="ARBA" id="ARBA00004651"/>
    </source>
</evidence>
<dbReference type="GO" id="GO:0044780">
    <property type="term" value="P:bacterial-type flagellum assembly"/>
    <property type="evidence" value="ECO:0007669"/>
    <property type="project" value="InterPro"/>
</dbReference>
<sequence length="87" mass="9620">MNQIMALDLLRSAFMTTIKAATPILIIAMVVGLIISILQATTQVQEQTLTFVPKMIAVLFSLILLGAFMMNTLIAFMNQSFDLIDKL</sequence>
<dbReference type="PIRSF" id="PIRSF004669">
    <property type="entry name" value="FliQ"/>
    <property type="match status" value="1"/>
</dbReference>
<keyword evidence="7 9" id="KW-0472">Membrane</keyword>
<accession>A0A939HCC9</accession>
<dbReference type="Pfam" id="PF01313">
    <property type="entry name" value="Bac_export_3"/>
    <property type="match status" value="1"/>
</dbReference>
<proteinExistence type="inferred from homology"/>
<dbReference type="InterPro" id="IPR002191">
    <property type="entry name" value="Bac_export_3"/>
</dbReference>
<keyword evidence="10" id="KW-0282">Flagellum</keyword>
<dbReference type="Proteomes" id="UP000664218">
    <property type="component" value="Unassembled WGS sequence"/>
</dbReference>
<gene>
    <name evidence="9 10" type="primary">fliQ</name>
    <name evidence="10" type="ORF">J3A84_10070</name>
</gene>
<protein>
    <recommendedName>
        <fullName evidence="3 9">Flagellar biosynthetic protein FliQ</fullName>
    </recommendedName>
</protein>
<dbReference type="InterPro" id="IPR006305">
    <property type="entry name" value="FliQ"/>
</dbReference>
<dbReference type="EMBL" id="JAFNJU010000007">
    <property type="protein sequence ID" value="MBO1265376.1"/>
    <property type="molecule type" value="Genomic_DNA"/>
</dbReference>
<evidence type="ECO:0000313" key="11">
    <source>
        <dbReference type="Proteomes" id="UP000664218"/>
    </source>
</evidence>
<dbReference type="PRINTS" id="PR00952">
    <property type="entry name" value="TYPE3IMQPROT"/>
</dbReference>
<comment type="subcellular location">
    <subcellularLocation>
        <location evidence="1 9">Cell membrane</location>
        <topology evidence="1">Multi-pass membrane protein</topology>
    </subcellularLocation>
    <subcellularLocation>
        <location evidence="9">Bacterial flagellum basal body</location>
    </subcellularLocation>
</comment>
<evidence type="ECO:0000256" key="2">
    <source>
        <dbReference type="ARBA" id="ARBA00006156"/>
    </source>
</evidence>
<evidence type="ECO:0000256" key="4">
    <source>
        <dbReference type="ARBA" id="ARBA00022475"/>
    </source>
</evidence>
<reference evidence="10" key="1">
    <citation type="submission" date="2021-03" db="EMBL/GenBank/DDBJ databases">
        <title>Proteiniclasticum marinus sp. nov., isolated from tidal flat sediment.</title>
        <authorList>
            <person name="Namirimu T."/>
            <person name="Yang J.-A."/>
            <person name="Yang S.-H."/>
            <person name="Kim Y.-J."/>
            <person name="Kwon K.K."/>
        </authorList>
    </citation>
    <scope>NUCLEOTIDE SEQUENCE</scope>
    <source>
        <strain evidence="10">SCR006</strain>
    </source>
</reference>
<evidence type="ECO:0000313" key="10">
    <source>
        <dbReference type="EMBL" id="MBO1265376.1"/>
    </source>
</evidence>
<keyword evidence="11" id="KW-1185">Reference proteome</keyword>
<keyword evidence="10" id="KW-0966">Cell projection</keyword>
<evidence type="ECO:0000256" key="9">
    <source>
        <dbReference type="RuleBase" id="RU364090"/>
    </source>
</evidence>
<comment type="similarity">
    <text evidence="2 9">Belongs to the FliQ/MopD/SpaQ family.</text>
</comment>
<dbReference type="GO" id="GO:0009425">
    <property type="term" value="C:bacterial-type flagellum basal body"/>
    <property type="evidence" value="ECO:0007669"/>
    <property type="project" value="UniProtKB-SubCell"/>
</dbReference>
<evidence type="ECO:0000256" key="6">
    <source>
        <dbReference type="ARBA" id="ARBA00022989"/>
    </source>
</evidence>
<dbReference type="GO" id="GO:0005886">
    <property type="term" value="C:plasma membrane"/>
    <property type="evidence" value="ECO:0007669"/>
    <property type="project" value="UniProtKB-SubCell"/>
</dbReference>
<dbReference type="AlphaFoldDB" id="A0A939HCC9"/>
<keyword evidence="8 9" id="KW-0975">Bacterial flagellum</keyword>
<dbReference type="PANTHER" id="PTHR34040">
    <property type="entry name" value="FLAGELLAR BIOSYNTHETIC PROTEIN FLIQ"/>
    <property type="match status" value="1"/>
</dbReference>
<evidence type="ECO:0000256" key="3">
    <source>
        <dbReference type="ARBA" id="ARBA00021718"/>
    </source>
</evidence>
<keyword evidence="6 9" id="KW-1133">Transmembrane helix</keyword>
<evidence type="ECO:0000256" key="8">
    <source>
        <dbReference type="ARBA" id="ARBA00023143"/>
    </source>
</evidence>
<feature type="transmembrane region" description="Helical" evidence="9">
    <location>
        <begin position="55"/>
        <end position="77"/>
    </location>
</feature>
<dbReference type="GO" id="GO:0009306">
    <property type="term" value="P:protein secretion"/>
    <property type="evidence" value="ECO:0007669"/>
    <property type="project" value="InterPro"/>
</dbReference>
<keyword evidence="4 9" id="KW-1003">Cell membrane</keyword>
<dbReference type="PANTHER" id="PTHR34040:SF2">
    <property type="entry name" value="FLAGELLAR BIOSYNTHETIC PROTEIN FLIQ"/>
    <property type="match status" value="1"/>
</dbReference>
<dbReference type="NCBIfam" id="TIGR01402">
    <property type="entry name" value="fliQ"/>
    <property type="match status" value="1"/>
</dbReference>
<comment type="caution">
    <text evidence="10">The sequence shown here is derived from an EMBL/GenBank/DDBJ whole genome shotgun (WGS) entry which is preliminary data.</text>
</comment>
<comment type="function">
    <text evidence="9">Role in flagellar biosynthesis.</text>
</comment>
<feature type="transmembrane region" description="Helical" evidence="9">
    <location>
        <begin position="20"/>
        <end position="40"/>
    </location>
</feature>
<evidence type="ECO:0000256" key="5">
    <source>
        <dbReference type="ARBA" id="ARBA00022692"/>
    </source>
</evidence>
<keyword evidence="5 9" id="KW-0812">Transmembrane</keyword>
<keyword evidence="10" id="KW-0969">Cilium</keyword>
<evidence type="ECO:0000256" key="7">
    <source>
        <dbReference type="ARBA" id="ARBA00023136"/>
    </source>
</evidence>
<organism evidence="10 11">
    <name type="scientific">Proteiniclasticum aestuarii</name>
    <dbReference type="NCBI Taxonomy" id="2817862"/>
    <lineage>
        <taxon>Bacteria</taxon>
        <taxon>Bacillati</taxon>
        <taxon>Bacillota</taxon>
        <taxon>Clostridia</taxon>
        <taxon>Eubacteriales</taxon>
        <taxon>Clostridiaceae</taxon>
        <taxon>Proteiniclasticum</taxon>
    </lineage>
</organism>
<dbReference type="RefSeq" id="WP_207599898.1">
    <property type="nucleotide sequence ID" value="NZ_JAFNJU010000007.1"/>
</dbReference>